<dbReference type="Proteomes" id="UP000182054">
    <property type="component" value="Unassembled WGS sequence"/>
</dbReference>
<sequence>MTALFMLDDMEPWPDDPAPGVLCTPTTYWASPPEFGLPSEVTSEIDASIVAVDTDQGVERIAHLGSGFTTLVGTGNAPTGVTVLTGCLVWDRYLWMDYRTPPTGRIRVLDLAGYVVQQVRRLATAHPGWTVPEPQGPLEFRRIYTGTDVVVRWRVWRAELIKNRA</sequence>
<evidence type="ECO:0000313" key="1">
    <source>
        <dbReference type="EMBL" id="SFA45002.1"/>
    </source>
</evidence>
<proteinExistence type="predicted"/>
<gene>
    <name evidence="1" type="ORF">SAMN05444374_103186</name>
</gene>
<dbReference type="GeneID" id="85485041"/>
<dbReference type="AlphaFoldDB" id="A0A1I0SZS4"/>
<organism evidence="1 2">
    <name type="scientific">Rhodococcoides kroppenstedtii</name>
    <dbReference type="NCBI Taxonomy" id="293050"/>
    <lineage>
        <taxon>Bacteria</taxon>
        <taxon>Bacillati</taxon>
        <taxon>Actinomycetota</taxon>
        <taxon>Actinomycetes</taxon>
        <taxon>Mycobacteriales</taxon>
        <taxon>Nocardiaceae</taxon>
        <taxon>Rhodococcoides</taxon>
    </lineage>
</organism>
<dbReference type="OrthoDB" id="4460421at2"/>
<dbReference type="EMBL" id="FOJN01000003">
    <property type="protein sequence ID" value="SFA45002.1"/>
    <property type="molecule type" value="Genomic_DNA"/>
</dbReference>
<accession>A0A1I0SZS4</accession>
<evidence type="ECO:0000313" key="2">
    <source>
        <dbReference type="Proteomes" id="UP000182054"/>
    </source>
</evidence>
<name>A0A1I0SZS4_9NOCA</name>
<reference evidence="1 2" key="1">
    <citation type="submission" date="2016-10" db="EMBL/GenBank/DDBJ databases">
        <authorList>
            <person name="de Groot N.N."/>
        </authorList>
    </citation>
    <scope>NUCLEOTIDE SEQUENCE [LARGE SCALE GENOMIC DNA]</scope>
    <source>
        <strain evidence="1 2">DSM 44908</strain>
    </source>
</reference>
<dbReference type="RefSeq" id="WP_074921816.1">
    <property type="nucleotide sequence ID" value="NZ_FOJN01000003.1"/>
</dbReference>
<protein>
    <submittedName>
        <fullName evidence="1">Uncharacterized protein</fullName>
    </submittedName>
</protein>